<sequence>MLLHTIPEGEYVTVDIDYCDMIEKYKAEGVIKVYHNSIFGVYFEDFEWIRKKIQI</sequence>
<dbReference type="EMBL" id="LLXJ01000022">
    <property type="protein sequence ID" value="PKC17218.1"/>
    <property type="molecule type" value="Genomic_DNA"/>
</dbReference>
<evidence type="ECO:0000313" key="3">
    <source>
        <dbReference type="Proteomes" id="UP000232688"/>
    </source>
</evidence>
<name>A0A2I1FAM1_9GLOM</name>
<evidence type="ECO:0000313" key="1">
    <source>
        <dbReference type="EMBL" id="PKC17218.1"/>
    </source>
</evidence>
<dbReference type="VEuPathDB" id="FungiDB:RhiirA1_406585"/>
<feature type="non-terminal residue" evidence="1">
    <location>
        <position position="55"/>
    </location>
</feature>
<organism evidence="1 4">
    <name type="scientific">Rhizophagus irregularis</name>
    <dbReference type="NCBI Taxonomy" id="588596"/>
    <lineage>
        <taxon>Eukaryota</taxon>
        <taxon>Fungi</taxon>
        <taxon>Fungi incertae sedis</taxon>
        <taxon>Mucoromycota</taxon>
        <taxon>Glomeromycotina</taxon>
        <taxon>Glomeromycetes</taxon>
        <taxon>Glomerales</taxon>
        <taxon>Glomeraceae</taxon>
        <taxon>Rhizophagus</taxon>
    </lineage>
</organism>
<comment type="caution">
    <text evidence="1">The sequence shown here is derived from an EMBL/GenBank/DDBJ whole genome shotgun (WGS) entry which is preliminary data.</text>
</comment>
<protein>
    <submittedName>
        <fullName evidence="1">Uncharacterized protein</fullName>
    </submittedName>
</protein>
<evidence type="ECO:0000313" key="4">
    <source>
        <dbReference type="Proteomes" id="UP000232722"/>
    </source>
</evidence>
<dbReference type="Proteomes" id="UP000232722">
    <property type="component" value="Unassembled WGS sequence"/>
</dbReference>
<gene>
    <name evidence="2" type="ORF">RhiirA1_406585</name>
    <name evidence="1" type="ORF">RhiirA5_346605</name>
</gene>
<evidence type="ECO:0000313" key="2">
    <source>
        <dbReference type="EMBL" id="PKC76206.1"/>
    </source>
</evidence>
<reference evidence="2 3" key="4">
    <citation type="submission" date="2017-10" db="EMBL/GenBank/DDBJ databases">
        <title>Genome analyses suggest a sexual origin of heterokaryosis in a supposedly ancient asexual fungus.</title>
        <authorList>
            <person name="Corradi N."/>
            <person name="Sedzielewska K."/>
            <person name="Noel J."/>
            <person name="Charron P."/>
            <person name="Farinelli L."/>
            <person name="Marton T."/>
            <person name="Kruger M."/>
            <person name="Pelin A."/>
            <person name="Brachmann A."/>
            <person name="Corradi N."/>
        </authorList>
    </citation>
    <scope>NUCLEOTIDE SEQUENCE [LARGE SCALE GENOMIC DNA]</scope>
    <source>
        <strain evidence="2 3">A1</strain>
    </source>
</reference>
<dbReference type="OrthoDB" id="2354556at2759"/>
<dbReference type="Proteomes" id="UP000232688">
    <property type="component" value="Unassembled WGS sequence"/>
</dbReference>
<accession>A0A2I1FAM1</accession>
<reference evidence="2 3" key="3">
    <citation type="submission" date="2017-10" db="EMBL/GenBank/DDBJ databases">
        <title>Extensive intraspecific genome diversity in a model arbuscular mycorrhizal fungus.</title>
        <authorList>
            <person name="Chen E.C.H."/>
            <person name="Morin E."/>
            <person name="Baudet D."/>
            <person name="Noel J."/>
            <person name="Ndikumana S."/>
            <person name="Charron P."/>
            <person name="St-Onge C."/>
            <person name="Giorgi J."/>
            <person name="Grigoriev I.V."/>
            <person name="Roux C."/>
            <person name="Martin F.M."/>
            <person name="Corradi N."/>
        </authorList>
    </citation>
    <scope>NUCLEOTIDE SEQUENCE [LARGE SCALE GENOMIC DNA]</scope>
    <source>
        <strain evidence="2 3">A1</strain>
    </source>
</reference>
<dbReference type="EMBL" id="LLXH01000006">
    <property type="protein sequence ID" value="PKC76206.1"/>
    <property type="molecule type" value="Genomic_DNA"/>
</dbReference>
<proteinExistence type="predicted"/>
<reference evidence="1 4" key="1">
    <citation type="submission" date="2016-04" db="EMBL/GenBank/DDBJ databases">
        <title>Genome analyses suggest a sexual origin of heterokaryosis in a supposedly ancient asexual fungus.</title>
        <authorList>
            <person name="Ropars J."/>
            <person name="Sedzielewska K."/>
            <person name="Noel J."/>
            <person name="Charron P."/>
            <person name="Farinelli L."/>
            <person name="Marton T."/>
            <person name="Kruger M."/>
            <person name="Pelin A."/>
            <person name="Brachmann A."/>
            <person name="Corradi N."/>
        </authorList>
    </citation>
    <scope>NUCLEOTIDE SEQUENCE [LARGE SCALE GENOMIC DNA]</scope>
    <source>
        <strain evidence="1 4">A5</strain>
    </source>
</reference>
<dbReference type="AlphaFoldDB" id="A0A2I1FAM1"/>
<reference evidence="1 4" key="2">
    <citation type="submission" date="2017-09" db="EMBL/GenBank/DDBJ databases">
        <title>Extensive intraspecific genome diversity in a model arbuscular mycorrhizal fungus.</title>
        <authorList>
            <person name="Chen E.C."/>
            <person name="Morin E."/>
            <person name="Beaudet D."/>
            <person name="Noel J."/>
            <person name="Ndikumana S."/>
            <person name="Charron P."/>
            <person name="St-Onge C."/>
            <person name="Giorgi J."/>
            <person name="Grigoriev I.V."/>
            <person name="Roux C."/>
            <person name="Martin F.M."/>
            <person name="Corradi N."/>
        </authorList>
    </citation>
    <scope>NUCLEOTIDE SEQUENCE [LARGE SCALE GENOMIC DNA]</scope>
    <source>
        <strain evidence="1 4">A5</strain>
    </source>
</reference>